<reference evidence="2" key="1">
    <citation type="journal article" date="2017" name="Genome Biol.">
        <title>Comparative genomics reveals high biological diversity and specific adaptations in the industrially and medically important fungal genus Aspergillus.</title>
        <authorList>
            <person name="de Vries R.P."/>
            <person name="Riley R."/>
            <person name="Wiebenga A."/>
            <person name="Aguilar-Osorio G."/>
            <person name="Amillis S."/>
            <person name="Uchima C.A."/>
            <person name="Anderluh G."/>
            <person name="Asadollahi M."/>
            <person name="Askin M."/>
            <person name="Barry K."/>
            <person name="Battaglia E."/>
            <person name="Bayram O."/>
            <person name="Benocci T."/>
            <person name="Braus-Stromeyer S.A."/>
            <person name="Caldana C."/>
            <person name="Canovas D."/>
            <person name="Cerqueira G.C."/>
            <person name="Chen F."/>
            <person name="Chen W."/>
            <person name="Choi C."/>
            <person name="Clum A."/>
            <person name="Dos Santos R.A."/>
            <person name="Damasio A.R."/>
            <person name="Diallinas G."/>
            <person name="Emri T."/>
            <person name="Fekete E."/>
            <person name="Flipphi M."/>
            <person name="Freyberg S."/>
            <person name="Gallo A."/>
            <person name="Gournas C."/>
            <person name="Habgood R."/>
            <person name="Hainaut M."/>
            <person name="Harispe M.L."/>
            <person name="Henrissat B."/>
            <person name="Hilden K.S."/>
            <person name="Hope R."/>
            <person name="Hossain A."/>
            <person name="Karabika E."/>
            <person name="Karaffa L."/>
            <person name="Karanyi Z."/>
            <person name="Krasevec N."/>
            <person name="Kuo A."/>
            <person name="Kusch H."/>
            <person name="LaButti K."/>
            <person name="Lagendijk E.L."/>
            <person name="Lapidus A."/>
            <person name="Levasseur A."/>
            <person name="Lindquist E."/>
            <person name="Lipzen A."/>
            <person name="Logrieco A.F."/>
            <person name="MacCabe A."/>
            <person name="Maekelae M.R."/>
            <person name="Malavazi I."/>
            <person name="Melin P."/>
            <person name="Meyer V."/>
            <person name="Mielnichuk N."/>
            <person name="Miskei M."/>
            <person name="Molnar A.P."/>
            <person name="Mule G."/>
            <person name="Ngan C.Y."/>
            <person name="Orejas M."/>
            <person name="Orosz E."/>
            <person name="Ouedraogo J.P."/>
            <person name="Overkamp K.M."/>
            <person name="Park H.-S."/>
            <person name="Perrone G."/>
            <person name="Piumi F."/>
            <person name="Punt P.J."/>
            <person name="Ram A.F."/>
            <person name="Ramon A."/>
            <person name="Rauscher S."/>
            <person name="Record E."/>
            <person name="Riano-Pachon D.M."/>
            <person name="Robert V."/>
            <person name="Roehrig J."/>
            <person name="Ruller R."/>
            <person name="Salamov A."/>
            <person name="Salih N.S."/>
            <person name="Samson R.A."/>
            <person name="Sandor E."/>
            <person name="Sanguinetti M."/>
            <person name="Schuetze T."/>
            <person name="Sepcic K."/>
            <person name="Shelest E."/>
            <person name="Sherlock G."/>
            <person name="Sophianopoulou V."/>
            <person name="Squina F.M."/>
            <person name="Sun H."/>
            <person name="Susca A."/>
            <person name="Todd R.B."/>
            <person name="Tsang A."/>
            <person name="Unkles S.E."/>
            <person name="van de Wiele N."/>
            <person name="van Rossen-Uffink D."/>
            <person name="Oliveira J.V."/>
            <person name="Vesth T.C."/>
            <person name="Visser J."/>
            <person name="Yu J.-H."/>
            <person name="Zhou M."/>
            <person name="Andersen M.R."/>
            <person name="Archer D.B."/>
            <person name="Baker S.E."/>
            <person name="Benoit I."/>
            <person name="Brakhage A.A."/>
            <person name="Braus G.H."/>
            <person name="Fischer R."/>
            <person name="Frisvad J.C."/>
            <person name="Goldman G.H."/>
            <person name="Houbraken J."/>
            <person name="Oakley B."/>
            <person name="Pocsi I."/>
            <person name="Scazzocchio C."/>
            <person name="Seiboth B."/>
            <person name="vanKuyk P.A."/>
            <person name="Wortman J."/>
            <person name="Dyer P.S."/>
            <person name="Grigoriev I.V."/>
        </authorList>
    </citation>
    <scope>NUCLEOTIDE SEQUENCE [LARGE SCALE GENOMIC DNA]</scope>
    <source>
        <strain evidence="2">CBS 506.65</strain>
    </source>
</reference>
<evidence type="ECO:0000313" key="2">
    <source>
        <dbReference type="Proteomes" id="UP000184188"/>
    </source>
</evidence>
<dbReference type="VEuPathDB" id="FungiDB:ASPZODRAFT_173490"/>
<dbReference type="PANTHER" id="PTHR15615">
    <property type="match status" value="1"/>
</dbReference>
<dbReference type="OrthoDB" id="5304883at2759"/>
<dbReference type="InterPro" id="IPR013922">
    <property type="entry name" value="Cyclin_PHO80-like"/>
</dbReference>
<proteinExistence type="predicted"/>
<organism evidence="1 2">
    <name type="scientific">Penicilliopsis zonata CBS 506.65</name>
    <dbReference type="NCBI Taxonomy" id="1073090"/>
    <lineage>
        <taxon>Eukaryota</taxon>
        <taxon>Fungi</taxon>
        <taxon>Dikarya</taxon>
        <taxon>Ascomycota</taxon>
        <taxon>Pezizomycotina</taxon>
        <taxon>Eurotiomycetes</taxon>
        <taxon>Eurotiomycetidae</taxon>
        <taxon>Eurotiales</taxon>
        <taxon>Aspergillaceae</taxon>
        <taxon>Penicilliopsis</taxon>
    </lineage>
</organism>
<dbReference type="GO" id="GO:0005634">
    <property type="term" value="C:nucleus"/>
    <property type="evidence" value="ECO:0007669"/>
    <property type="project" value="TreeGrafter"/>
</dbReference>
<dbReference type="InterPro" id="IPR036915">
    <property type="entry name" value="Cyclin-like_sf"/>
</dbReference>
<dbReference type="CDD" id="cd20558">
    <property type="entry name" value="CYCLIN_ScPCL7-like"/>
    <property type="match status" value="1"/>
</dbReference>
<dbReference type="Pfam" id="PF08613">
    <property type="entry name" value="Cyclin"/>
    <property type="match status" value="1"/>
</dbReference>
<gene>
    <name evidence="1" type="ORF">ASPZODRAFT_173490</name>
</gene>
<accession>A0A1L9STM1</accession>
<dbReference type="GO" id="GO:0000307">
    <property type="term" value="C:cyclin-dependent protein kinase holoenzyme complex"/>
    <property type="evidence" value="ECO:0007669"/>
    <property type="project" value="TreeGrafter"/>
</dbReference>
<dbReference type="AlphaFoldDB" id="A0A1L9STM1"/>
<dbReference type="SUPFAM" id="SSF47954">
    <property type="entry name" value="Cyclin-like"/>
    <property type="match status" value="1"/>
</dbReference>
<evidence type="ECO:0008006" key="3">
    <source>
        <dbReference type="Google" id="ProtNLM"/>
    </source>
</evidence>
<dbReference type="STRING" id="1073090.A0A1L9STM1"/>
<dbReference type="EMBL" id="KV878336">
    <property type="protein sequence ID" value="OJJ50461.1"/>
    <property type="molecule type" value="Genomic_DNA"/>
</dbReference>
<dbReference type="Gene3D" id="1.10.472.10">
    <property type="entry name" value="Cyclin-like"/>
    <property type="match status" value="1"/>
</dbReference>
<keyword evidence="2" id="KW-1185">Reference proteome</keyword>
<dbReference type="Proteomes" id="UP000184188">
    <property type="component" value="Unassembled WGS sequence"/>
</dbReference>
<name>A0A1L9STM1_9EURO</name>
<sequence>MDHRPGGDGGNAEKGEERQVSQCLTCKDAGQAPGMVNGASEVFELTTAEALDMLCENIDRLVRSACDSAVTTPQRRKSSESIGEGGERANVSEFHFAHSVHGDEHCGGRDRAQQGILARRFLSKREPPIPLKEYLQRLHRYCPMSTAVYLATNIYITRIVAVERILQVNARNMHRLVLAGLRVAMKALEDLSYPHSRFAKVGGVSERELSRLEISFCFLADFELRVDARTLDTEVRSLRADISNTP</sequence>
<dbReference type="GeneID" id="34613469"/>
<dbReference type="GO" id="GO:0016538">
    <property type="term" value="F:cyclin-dependent protein serine/threonine kinase regulator activity"/>
    <property type="evidence" value="ECO:0007669"/>
    <property type="project" value="TreeGrafter"/>
</dbReference>
<protein>
    <recommendedName>
        <fullName evidence="3">Cyclin</fullName>
    </recommendedName>
</protein>
<evidence type="ECO:0000313" key="1">
    <source>
        <dbReference type="EMBL" id="OJJ50461.1"/>
    </source>
</evidence>
<dbReference type="RefSeq" id="XP_022584971.1">
    <property type="nucleotide sequence ID" value="XM_022727005.1"/>
</dbReference>
<dbReference type="PANTHER" id="PTHR15615:SF32">
    <property type="entry name" value="PROTEIN KINASE COMPLEX COMPONENT, PUTATIVE (AFU_ORTHOLOGUE AFUA_2G07660)-RELATED"/>
    <property type="match status" value="1"/>
</dbReference>
<dbReference type="GO" id="GO:0019901">
    <property type="term" value="F:protein kinase binding"/>
    <property type="evidence" value="ECO:0007669"/>
    <property type="project" value="InterPro"/>
</dbReference>